<accession>A0ABP7IZM5</accession>
<comment type="caution">
    <text evidence="1">The sequence shown here is derived from an EMBL/GenBank/DDBJ whole genome shotgun (WGS) entry which is preliminary data.</text>
</comment>
<evidence type="ECO:0000313" key="2">
    <source>
        <dbReference type="Proteomes" id="UP001500888"/>
    </source>
</evidence>
<protein>
    <submittedName>
        <fullName evidence="1">Uncharacterized protein</fullName>
    </submittedName>
</protein>
<reference evidence="2" key="1">
    <citation type="journal article" date="2019" name="Int. J. Syst. Evol. Microbiol.">
        <title>The Global Catalogue of Microorganisms (GCM) 10K type strain sequencing project: providing services to taxonomists for standard genome sequencing and annotation.</title>
        <authorList>
            <consortium name="The Broad Institute Genomics Platform"/>
            <consortium name="The Broad Institute Genome Sequencing Center for Infectious Disease"/>
            <person name="Wu L."/>
            <person name="Ma J."/>
        </authorList>
    </citation>
    <scope>NUCLEOTIDE SEQUENCE [LARGE SCALE GENOMIC DNA]</scope>
    <source>
        <strain evidence="2">JCM 16908</strain>
    </source>
</reference>
<sequence length="84" mass="8799">MERRPAATRVEGQAMAPVERRVAVGVVGQGAVPVERRVAVRVEGRVAVGVVGQAATTRWTVGAGTCTAHCSSLATKSRAWSGQW</sequence>
<organism evidence="1 2">
    <name type="scientific">Sphaerisporangium flaviroseum</name>
    <dbReference type="NCBI Taxonomy" id="509199"/>
    <lineage>
        <taxon>Bacteria</taxon>
        <taxon>Bacillati</taxon>
        <taxon>Actinomycetota</taxon>
        <taxon>Actinomycetes</taxon>
        <taxon>Streptosporangiales</taxon>
        <taxon>Streptosporangiaceae</taxon>
        <taxon>Sphaerisporangium</taxon>
    </lineage>
</organism>
<proteinExistence type="predicted"/>
<evidence type="ECO:0000313" key="1">
    <source>
        <dbReference type="EMBL" id="GAA3830725.1"/>
    </source>
</evidence>
<dbReference type="EMBL" id="BAAAZR010000028">
    <property type="protein sequence ID" value="GAA3830725.1"/>
    <property type="molecule type" value="Genomic_DNA"/>
</dbReference>
<keyword evidence="2" id="KW-1185">Reference proteome</keyword>
<gene>
    <name evidence="1" type="ORF">GCM10022226_59480</name>
</gene>
<dbReference type="Proteomes" id="UP001500888">
    <property type="component" value="Unassembled WGS sequence"/>
</dbReference>
<name>A0ABP7IZM5_9ACTN</name>